<dbReference type="GO" id="GO:0005634">
    <property type="term" value="C:nucleus"/>
    <property type="evidence" value="ECO:0007669"/>
    <property type="project" value="TreeGrafter"/>
</dbReference>
<dbReference type="Pfam" id="PF11919">
    <property type="entry name" value="PSME4_C"/>
    <property type="match status" value="1"/>
</dbReference>
<reference evidence="2 3" key="1">
    <citation type="submission" date="2018-11" db="EMBL/GenBank/DDBJ databases">
        <authorList>
            <consortium name="Pathogen Informatics"/>
        </authorList>
    </citation>
    <scope>NUCLEOTIDE SEQUENCE [LARGE SCALE GENOMIC DNA]</scope>
    <source>
        <strain evidence="2 3">Zambia</strain>
    </source>
</reference>
<evidence type="ECO:0000313" key="3">
    <source>
        <dbReference type="Proteomes" id="UP000277204"/>
    </source>
</evidence>
<dbReference type="InterPro" id="IPR035309">
    <property type="entry name" value="PSME4"/>
</dbReference>
<dbReference type="PANTHER" id="PTHR32170">
    <property type="entry name" value="PROTEASOME ACTIVATOR COMPLEX SUBUNIT 4"/>
    <property type="match status" value="1"/>
</dbReference>
<dbReference type="GO" id="GO:0010499">
    <property type="term" value="P:proteasomal ubiquitin-independent protein catabolic process"/>
    <property type="evidence" value="ECO:0007669"/>
    <property type="project" value="TreeGrafter"/>
</dbReference>
<dbReference type="GO" id="GO:0005829">
    <property type="term" value="C:cytosol"/>
    <property type="evidence" value="ECO:0007669"/>
    <property type="project" value="TreeGrafter"/>
</dbReference>
<dbReference type="GO" id="GO:0016504">
    <property type="term" value="F:peptidase activator activity"/>
    <property type="evidence" value="ECO:0007669"/>
    <property type="project" value="InterPro"/>
</dbReference>
<organism evidence="2 3">
    <name type="scientific">Schistosoma margrebowiei</name>
    <dbReference type="NCBI Taxonomy" id="48269"/>
    <lineage>
        <taxon>Eukaryota</taxon>
        <taxon>Metazoa</taxon>
        <taxon>Spiralia</taxon>
        <taxon>Lophotrochozoa</taxon>
        <taxon>Platyhelminthes</taxon>
        <taxon>Trematoda</taxon>
        <taxon>Digenea</taxon>
        <taxon>Strigeidida</taxon>
        <taxon>Schistosomatoidea</taxon>
        <taxon>Schistosomatidae</taxon>
        <taxon>Schistosoma</taxon>
    </lineage>
</organism>
<accession>A0A3P8HVP8</accession>
<dbReference type="SUPFAM" id="SSF48371">
    <property type="entry name" value="ARM repeat"/>
    <property type="match status" value="1"/>
</dbReference>
<evidence type="ECO:0000259" key="1">
    <source>
        <dbReference type="Pfam" id="PF11919"/>
    </source>
</evidence>
<feature type="domain" description="Proteasome activator complex subunit 4 C-terminal" evidence="1">
    <location>
        <begin position="612"/>
        <end position="697"/>
    </location>
</feature>
<dbReference type="PANTHER" id="PTHR32170:SF3">
    <property type="entry name" value="PROTEASOME ACTIVATOR COMPLEX SUBUNIT 4"/>
    <property type="match status" value="1"/>
</dbReference>
<dbReference type="GO" id="GO:0070628">
    <property type="term" value="F:proteasome binding"/>
    <property type="evidence" value="ECO:0007669"/>
    <property type="project" value="InterPro"/>
</dbReference>
<name>A0A3P8HVP8_9TREM</name>
<gene>
    <name evidence="2" type="ORF">SMRZ_LOCUS23464</name>
</gene>
<sequence length="697" mass="79908">MLSNTVKQSLAGGPFHRIHFMYDYIINCATINYNSDVHCLHPLWDWAIQGLIDSNKNGNNNNNNNDSQMNPSSFCQHTINKDHGITSIEDTCPSCILIQHLPLVHRRVFYERLCYKFVFSLGWLGIPLYRRLLSYQQCYSTMNNSTIWYSQACNNSVWLRDLSASNAVYRVLPINNLIYHNNKNNLNLIKYKLKQTELICLSNQLSIKDALNYQLFIRNLFKIDDPLELLGGEFLFKSFLPLIVRDTLNVLRLKRKKLSESSLMLSVAPPEQINSNIIQEIYKNMNTIEVTTDNNNHDDNDNNNSNNVILNNYRLAEIIVLSNRLYCLFSCLRLLLNYSCPTFIPSLSSSSSSIVKINDENSIQMNQYQYAFLSRTSICCLLAPIVADMCSMGNAYDYFTTALNMKIFYHNSYLSKKQNYTKIDDDMNDGLICAISSYLIYLSALPLSGQGQSDIGNILSFIGNFLKYFLQHVSWRTRAIGLLLLRNLVVFNLAAFHAPECNLSAENVTTTTTTTALDNSVNKRLRSILWMCLNDSLIEVSQVAMFVLAIFIEVGVIKYDKKWISQLMRQINRPLPNQSVMHINHSNDSTNTQPTNFSSNNNHNEYSIALRDRYASILALCSFVHGNPHNTPDYLPSIISKLADHLHDSQSIKKVISSTLSSYSRTHQEVWHEQSLKFTPEQLDNYRFVISDASYYV</sequence>
<dbReference type="InterPro" id="IPR021843">
    <property type="entry name" value="PSME4_C"/>
</dbReference>
<keyword evidence="3" id="KW-1185">Reference proteome</keyword>
<dbReference type="EMBL" id="UZAI01019728">
    <property type="protein sequence ID" value="VDP47336.1"/>
    <property type="molecule type" value="Genomic_DNA"/>
</dbReference>
<dbReference type="Proteomes" id="UP000277204">
    <property type="component" value="Unassembled WGS sequence"/>
</dbReference>
<protein>
    <recommendedName>
        <fullName evidence="1">Proteasome activator complex subunit 4 C-terminal domain-containing protein</fullName>
    </recommendedName>
</protein>
<dbReference type="AlphaFoldDB" id="A0A3P8HVP8"/>
<evidence type="ECO:0000313" key="2">
    <source>
        <dbReference type="EMBL" id="VDP47336.1"/>
    </source>
</evidence>
<dbReference type="InterPro" id="IPR016024">
    <property type="entry name" value="ARM-type_fold"/>
</dbReference>
<proteinExistence type="predicted"/>